<dbReference type="AlphaFoldDB" id="A0A327S2Q6"/>
<name>A0A327S2Q6_9SPHI</name>
<evidence type="ECO:0000313" key="1">
    <source>
        <dbReference type="EMBL" id="RAJ19957.1"/>
    </source>
</evidence>
<comment type="caution">
    <text evidence="1">The sequence shown here is derived from an EMBL/GenBank/DDBJ whole genome shotgun (WGS) entry which is preliminary data.</text>
</comment>
<reference evidence="1 2" key="1">
    <citation type="submission" date="2018-06" db="EMBL/GenBank/DDBJ databases">
        <title>Genomic Encyclopedia of Archaeal and Bacterial Type Strains, Phase II (KMG-II): from individual species to whole genera.</title>
        <authorList>
            <person name="Goeker M."/>
        </authorList>
    </citation>
    <scope>NUCLEOTIDE SEQUENCE [LARGE SCALE GENOMIC DNA]</scope>
    <source>
        <strain evidence="1 2">DSM 14825</strain>
    </source>
</reference>
<dbReference type="EMBL" id="QLLR01000055">
    <property type="protein sequence ID" value="RAJ19957.1"/>
    <property type="molecule type" value="Genomic_DNA"/>
</dbReference>
<dbReference type="RefSeq" id="WP_170132782.1">
    <property type="nucleotide sequence ID" value="NZ_QLLR01000055.1"/>
</dbReference>
<protein>
    <submittedName>
        <fullName evidence="1">Integrase-like protein</fullName>
    </submittedName>
</protein>
<gene>
    <name evidence="1" type="ORF">LY11_05234</name>
</gene>
<organism evidence="1 2">
    <name type="scientific">Pedobacter cryoconitis</name>
    <dbReference type="NCBI Taxonomy" id="188932"/>
    <lineage>
        <taxon>Bacteria</taxon>
        <taxon>Pseudomonadati</taxon>
        <taxon>Bacteroidota</taxon>
        <taxon>Sphingobacteriia</taxon>
        <taxon>Sphingobacteriales</taxon>
        <taxon>Sphingobacteriaceae</taxon>
        <taxon>Pedobacter</taxon>
    </lineage>
</organism>
<sequence>MEKKRVLPCPDVKSINFALNRIQCELEKHFTILQSMHEVVSPLMLRNSYINLSTDHNEGKEKTKDKIPTLLELASLHIDGFTLLVEKNLRSKETLKQWKSTKKKIAEFIIHTFKSEDLELSEID</sequence>
<evidence type="ECO:0000313" key="2">
    <source>
        <dbReference type="Proteomes" id="UP000249754"/>
    </source>
</evidence>
<dbReference type="Proteomes" id="UP000249754">
    <property type="component" value="Unassembled WGS sequence"/>
</dbReference>
<proteinExistence type="predicted"/>
<accession>A0A327S2Q6</accession>